<dbReference type="PROSITE" id="PS51352">
    <property type="entry name" value="THIOREDOXIN_2"/>
    <property type="match status" value="1"/>
</dbReference>
<dbReference type="RefSeq" id="WP_136529978.1">
    <property type="nucleotide sequence ID" value="NZ_STGX01000008.1"/>
</dbReference>
<feature type="domain" description="Thioredoxin" evidence="1">
    <location>
        <begin position="2"/>
        <end position="149"/>
    </location>
</feature>
<dbReference type="AlphaFoldDB" id="A0A4S8PDC5"/>
<reference evidence="2 3" key="1">
    <citation type="journal article" date="2018" name="Int. J. Syst. Evol. Microbiol.">
        <title>Glycomyces paridis sp. nov., isolated from the medicinal plant Paris polyphylla.</title>
        <authorList>
            <person name="Fang X.M."/>
            <person name="Bai J.L."/>
            <person name="Su J."/>
            <person name="Zhao L.L."/>
            <person name="Liu H.Y."/>
            <person name="Ma B.P."/>
            <person name="Zhang Y.Q."/>
            <person name="Yu L.Y."/>
        </authorList>
    </citation>
    <scope>NUCLEOTIDE SEQUENCE [LARGE SCALE GENOMIC DNA]</scope>
    <source>
        <strain evidence="2 3">CPCC 204357</strain>
    </source>
</reference>
<evidence type="ECO:0000313" key="2">
    <source>
        <dbReference type="EMBL" id="THV28367.1"/>
    </source>
</evidence>
<evidence type="ECO:0000259" key="1">
    <source>
        <dbReference type="PROSITE" id="PS51352"/>
    </source>
</evidence>
<gene>
    <name evidence="2" type="ORF">E9998_12220</name>
</gene>
<dbReference type="InterPro" id="IPR013766">
    <property type="entry name" value="Thioredoxin_domain"/>
</dbReference>
<dbReference type="InterPro" id="IPR000866">
    <property type="entry name" value="AhpC/TSA"/>
</dbReference>
<proteinExistence type="predicted"/>
<dbReference type="GO" id="GO:0016491">
    <property type="term" value="F:oxidoreductase activity"/>
    <property type="evidence" value="ECO:0007669"/>
    <property type="project" value="InterPro"/>
</dbReference>
<dbReference type="OrthoDB" id="9809746at2"/>
<dbReference type="SUPFAM" id="SSF52833">
    <property type="entry name" value="Thioredoxin-like"/>
    <property type="match status" value="1"/>
</dbReference>
<dbReference type="Proteomes" id="UP000305792">
    <property type="component" value="Unassembled WGS sequence"/>
</dbReference>
<name>A0A4S8PDC5_9ACTN</name>
<sequence length="158" mass="16836">MLEIGSTATDLDLEDTSGDQIRLGGRHALLYFMRSTTCPVCNGHVRDLAKRADLFAAADVRVLIAVPEGRGEAAAWRARRGVPFEVVTGRSGTPHESVGLVRKVFGAMQQSGSILLDRGGAVRHAHAATMPTAGYDRKGILAAVGSLQRNDKRDSGRA</sequence>
<organism evidence="2 3">
    <name type="scientific">Glycomyces paridis</name>
    <dbReference type="NCBI Taxonomy" id="2126555"/>
    <lineage>
        <taxon>Bacteria</taxon>
        <taxon>Bacillati</taxon>
        <taxon>Actinomycetota</taxon>
        <taxon>Actinomycetes</taxon>
        <taxon>Glycomycetales</taxon>
        <taxon>Glycomycetaceae</taxon>
        <taxon>Glycomyces</taxon>
    </lineage>
</organism>
<dbReference type="InterPro" id="IPR036249">
    <property type="entry name" value="Thioredoxin-like_sf"/>
</dbReference>
<keyword evidence="3" id="KW-1185">Reference proteome</keyword>
<comment type="caution">
    <text evidence="2">The sequence shown here is derived from an EMBL/GenBank/DDBJ whole genome shotgun (WGS) entry which is preliminary data.</text>
</comment>
<dbReference type="Gene3D" id="3.40.30.10">
    <property type="entry name" value="Glutaredoxin"/>
    <property type="match status" value="1"/>
</dbReference>
<dbReference type="Pfam" id="PF00578">
    <property type="entry name" value="AhpC-TSA"/>
    <property type="match status" value="1"/>
</dbReference>
<protein>
    <submittedName>
        <fullName evidence="2">Redoxin domain-containing protein</fullName>
    </submittedName>
</protein>
<accession>A0A4S8PDC5</accession>
<dbReference type="GO" id="GO:0016209">
    <property type="term" value="F:antioxidant activity"/>
    <property type="evidence" value="ECO:0007669"/>
    <property type="project" value="InterPro"/>
</dbReference>
<evidence type="ECO:0000313" key="3">
    <source>
        <dbReference type="Proteomes" id="UP000305792"/>
    </source>
</evidence>
<dbReference type="EMBL" id="STGX01000008">
    <property type="protein sequence ID" value="THV28367.1"/>
    <property type="molecule type" value="Genomic_DNA"/>
</dbReference>